<evidence type="ECO:0000256" key="6">
    <source>
        <dbReference type="SAM" id="MobiDB-lite"/>
    </source>
</evidence>
<comment type="catalytic activity">
    <reaction evidence="1">
        <text>Hydrolysis of terminal non-reducing N-acetyl-D-hexosamine residues in N-acetyl-beta-D-hexosaminides.</text>
        <dbReference type="EC" id="3.2.1.52"/>
    </reaction>
</comment>
<evidence type="ECO:0000256" key="3">
    <source>
        <dbReference type="ARBA" id="ARBA00012663"/>
    </source>
</evidence>
<dbReference type="GO" id="GO:0005975">
    <property type="term" value="P:carbohydrate metabolic process"/>
    <property type="evidence" value="ECO:0007669"/>
    <property type="project" value="InterPro"/>
</dbReference>
<keyword evidence="5" id="KW-0326">Glycosidase</keyword>
<dbReference type="InterPro" id="IPR001764">
    <property type="entry name" value="Glyco_hydro_3_N"/>
</dbReference>
<dbReference type="InterPro" id="IPR050226">
    <property type="entry name" value="NagZ_Beta-hexosaminidase"/>
</dbReference>
<dbReference type="Pfam" id="PF00933">
    <property type="entry name" value="Glyco_hydro_3"/>
    <property type="match status" value="1"/>
</dbReference>
<dbReference type="InterPro" id="IPR036962">
    <property type="entry name" value="Glyco_hydro_3_N_sf"/>
</dbReference>
<name>A0A2V1KAB9_9ACTO</name>
<gene>
    <name evidence="8" type="ORF">DD236_07070</name>
</gene>
<accession>A0A2V1KAB9</accession>
<dbReference type="PANTHER" id="PTHR30480:SF13">
    <property type="entry name" value="BETA-HEXOSAMINIDASE"/>
    <property type="match status" value="1"/>
</dbReference>
<organism evidence="8 9">
    <name type="scientific">Ancrocorticia populi</name>
    <dbReference type="NCBI Taxonomy" id="2175228"/>
    <lineage>
        <taxon>Bacteria</taxon>
        <taxon>Bacillati</taxon>
        <taxon>Actinomycetota</taxon>
        <taxon>Actinomycetes</taxon>
        <taxon>Actinomycetales</taxon>
        <taxon>Actinomycetaceae</taxon>
        <taxon>Ancrocorticia</taxon>
    </lineage>
</organism>
<evidence type="ECO:0000256" key="4">
    <source>
        <dbReference type="ARBA" id="ARBA00022801"/>
    </source>
</evidence>
<comment type="similarity">
    <text evidence="2">Belongs to the glycosyl hydrolase 3 family.</text>
</comment>
<dbReference type="InterPro" id="IPR019800">
    <property type="entry name" value="Glyco_hydro_3_AS"/>
</dbReference>
<evidence type="ECO:0000259" key="7">
    <source>
        <dbReference type="Pfam" id="PF00933"/>
    </source>
</evidence>
<evidence type="ECO:0000313" key="8">
    <source>
        <dbReference type="EMBL" id="PWF26597.1"/>
    </source>
</evidence>
<dbReference type="SUPFAM" id="SSF51445">
    <property type="entry name" value="(Trans)glycosidases"/>
    <property type="match status" value="1"/>
</dbReference>
<evidence type="ECO:0000256" key="1">
    <source>
        <dbReference type="ARBA" id="ARBA00001231"/>
    </source>
</evidence>
<dbReference type="GO" id="GO:0004563">
    <property type="term" value="F:beta-N-acetylhexosaminidase activity"/>
    <property type="evidence" value="ECO:0007669"/>
    <property type="project" value="UniProtKB-EC"/>
</dbReference>
<dbReference type="AlphaFoldDB" id="A0A2V1KAB9"/>
<dbReference type="EC" id="3.2.1.52" evidence="3"/>
<proteinExistence type="inferred from homology"/>
<dbReference type="InterPro" id="IPR017853">
    <property type="entry name" value="GH"/>
</dbReference>
<keyword evidence="4 8" id="KW-0378">Hydrolase</keyword>
<comment type="caution">
    <text evidence="8">The sequence shown here is derived from an EMBL/GenBank/DDBJ whole genome shotgun (WGS) entry which is preliminary data.</text>
</comment>
<dbReference type="PANTHER" id="PTHR30480">
    <property type="entry name" value="BETA-HEXOSAMINIDASE-RELATED"/>
    <property type="match status" value="1"/>
</dbReference>
<dbReference type="PROSITE" id="PS00775">
    <property type="entry name" value="GLYCOSYL_HYDROL_F3"/>
    <property type="match status" value="1"/>
</dbReference>
<evidence type="ECO:0000256" key="5">
    <source>
        <dbReference type="ARBA" id="ARBA00023295"/>
    </source>
</evidence>
<dbReference type="EMBL" id="QETB01000003">
    <property type="protein sequence ID" value="PWF26597.1"/>
    <property type="molecule type" value="Genomic_DNA"/>
</dbReference>
<reference evidence="9" key="1">
    <citation type="submission" date="2018-05" db="EMBL/GenBank/DDBJ databases">
        <authorList>
            <person name="Li Y."/>
        </authorList>
    </citation>
    <scope>NUCLEOTIDE SEQUENCE [LARGE SCALE GENOMIC DNA]</scope>
    <source>
        <strain evidence="9">sk1b4</strain>
    </source>
</reference>
<feature type="region of interest" description="Disordered" evidence="6">
    <location>
        <begin position="36"/>
        <end position="56"/>
    </location>
</feature>
<feature type="domain" description="Glycoside hydrolase family 3 N-terminal" evidence="7">
    <location>
        <begin position="69"/>
        <end position="377"/>
    </location>
</feature>
<dbReference type="Proteomes" id="UP000245283">
    <property type="component" value="Unassembled WGS sequence"/>
</dbReference>
<evidence type="ECO:0000313" key="9">
    <source>
        <dbReference type="Proteomes" id="UP000245283"/>
    </source>
</evidence>
<dbReference type="Gene3D" id="3.20.20.300">
    <property type="entry name" value="Glycoside hydrolase, family 3, N-terminal domain"/>
    <property type="match status" value="1"/>
</dbReference>
<evidence type="ECO:0000256" key="2">
    <source>
        <dbReference type="ARBA" id="ARBA00005336"/>
    </source>
</evidence>
<sequence>MWEHLDSVGAMRGIRRFAGLVAATLITCAVVAGCGGSSSSPSNSPTQPPSTPPTTTQLAQERWESMDIEEQAASLLMLYYPGTDAGATAEFVREIQPGGLVLMGDNIPADEATLADSIESWNAEAAHPLLIGIDEEGGTVTRLPSDTFPAAPQLRDGAPANTRAAFTDRGQLLHDLGITVNFGVIADVTDDPGSFIWPRVLGSTPEAASENVAAAVEGEGGSVSSTLKHFPGHGLAAGDSHISIPTSDIALDEWRESAAPPFAAGIDAGAEFVMIGHLRFPEVSDQPASLSPEWHKILRDELGFDGIVITDSMSMLLDSGEPQYADPVQNAVDSLAAGSTMVLMVAPGTTENAHALVDGIASAVQSGEIDQDTFDSAGILLMEQRLELE</sequence>
<keyword evidence="9" id="KW-1185">Reference proteome</keyword>
<dbReference type="GO" id="GO:0009254">
    <property type="term" value="P:peptidoglycan turnover"/>
    <property type="evidence" value="ECO:0007669"/>
    <property type="project" value="TreeGrafter"/>
</dbReference>
<protein>
    <recommendedName>
        <fullName evidence="3">beta-N-acetylhexosaminidase</fullName>
        <ecNumber evidence="3">3.2.1.52</ecNumber>
    </recommendedName>
</protein>